<keyword evidence="3" id="KW-1185">Reference proteome</keyword>
<dbReference type="InterPro" id="IPR000608">
    <property type="entry name" value="UBC"/>
</dbReference>
<dbReference type="SUPFAM" id="SSF54495">
    <property type="entry name" value="UBC-like"/>
    <property type="match status" value="1"/>
</dbReference>
<dbReference type="EMBL" id="SWKU01000017">
    <property type="protein sequence ID" value="KAF2999221.1"/>
    <property type="molecule type" value="Genomic_DNA"/>
</dbReference>
<dbReference type="InterPro" id="IPR016135">
    <property type="entry name" value="UBQ-conjugating_enzyme/RWD"/>
</dbReference>
<proteinExistence type="predicted"/>
<comment type="caution">
    <text evidence="2">The sequence shown here is derived from an EMBL/GenBank/DDBJ whole genome shotgun (WGS) entry which is preliminary data.</text>
</comment>
<protein>
    <recommendedName>
        <fullName evidence="1">UBC core domain-containing protein</fullName>
    </recommendedName>
</protein>
<evidence type="ECO:0000313" key="2">
    <source>
        <dbReference type="EMBL" id="KAF2999221.1"/>
    </source>
</evidence>
<dbReference type="OrthoDB" id="4590064at2759"/>
<dbReference type="AlphaFoldDB" id="A0A9P4WA54"/>
<dbReference type="SMART" id="SM00212">
    <property type="entry name" value="UBCc"/>
    <property type="match status" value="1"/>
</dbReference>
<feature type="domain" description="UBC core" evidence="1">
    <location>
        <begin position="294"/>
        <end position="439"/>
    </location>
</feature>
<dbReference type="Gene3D" id="3.10.110.10">
    <property type="entry name" value="Ubiquitin Conjugating Enzyme"/>
    <property type="match status" value="1"/>
</dbReference>
<sequence>MADPLGIVVSIAGIINAAVKVTAVLGDLVDAPAYVHDLCNEISNIRIIFKALQDLIGRPQSLPSQRAAMISLEDVVDILTETVLVFLNLEAIIEPLAAQRSALRMISWVRHRSTLVRLDSQLQRHKTSLNLILQIVTSNSVIEAADAAATLRLHAEEQAARSTDMCERLERMQLSIESLEITEPGALPLNLLETDPDSGIAEQVPVNQATLDQMLENTIVYRRAVRRTGNLAESDSVISRSWSILSGISMAQISVLAVVNLPLDEIELERFRKLADLPVPIREVTPKSVVFSGTAERRLQRELRDMEREPSSLIFCGPIDDDILNWEGSIIGPSDTPYSGGVFFVAIRISSNFPFRPPQIRFTTRVYHPNIDINGSISCDLLNDFGWYESMTIYKNDPFGSDRNDPHAECLCPDIARIYWTDRVKYDKTAREWTRKYAM</sequence>
<gene>
    <name evidence="2" type="ORF">E8E13_001447</name>
</gene>
<name>A0A9P4WA54_CURKU</name>
<evidence type="ECO:0000259" key="1">
    <source>
        <dbReference type="PROSITE" id="PS50127"/>
    </source>
</evidence>
<dbReference type="Pfam" id="PF00179">
    <property type="entry name" value="UQ_con"/>
    <property type="match status" value="1"/>
</dbReference>
<evidence type="ECO:0000313" key="3">
    <source>
        <dbReference type="Proteomes" id="UP000801428"/>
    </source>
</evidence>
<dbReference type="PROSITE" id="PS50127">
    <property type="entry name" value="UBC_2"/>
    <property type="match status" value="1"/>
</dbReference>
<dbReference type="PANTHER" id="PTHR24068">
    <property type="entry name" value="UBIQUITIN-CONJUGATING ENZYME E2"/>
    <property type="match status" value="1"/>
</dbReference>
<accession>A0A9P4WA54</accession>
<dbReference type="Proteomes" id="UP000801428">
    <property type="component" value="Unassembled WGS sequence"/>
</dbReference>
<organism evidence="2 3">
    <name type="scientific">Curvularia kusanoi</name>
    <name type="common">Cochliobolus kusanoi</name>
    <dbReference type="NCBI Taxonomy" id="90978"/>
    <lineage>
        <taxon>Eukaryota</taxon>
        <taxon>Fungi</taxon>
        <taxon>Dikarya</taxon>
        <taxon>Ascomycota</taxon>
        <taxon>Pezizomycotina</taxon>
        <taxon>Dothideomycetes</taxon>
        <taxon>Pleosporomycetidae</taxon>
        <taxon>Pleosporales</taxon>
        <taxon>Pleosporineae</taxon>
        <taxon>Pleosporaceae</taxon>
        <taxon>Curvularia</taxon>
    </lineage>
</organism>
<reference evidence="2" key="1">
    <citation type="submission" date="2019-04" db="EMBL/GenBank/DDBJ databases">
        <title>Sequencing of skin fungus with MAO and IRED activity.</title>
        <authorList>
            <person name="Marsaioli A.J."/>
            <person name="Bonatto J.M.C."/>
            <person name="Reis Junior O."/>
        </authorList>
    </citation>
    <scope>NUCLEOTIDE SEQUENCE</scope>
    <source>
        <strain evidence="2">30M1</strain>
    </source>
</reference>